<proteinExistence type="inferred from homology"/>
<dbReference type="SUPFAM" id="SSF88659">
    <property type="entry name" value="Sigma3 and sigma4 domains of RNA polymerase sigma factors"/>
    <property type="match status" value="1"/>
</dbReference>
<dbReference type="InterPro" id="IPR036388">
    <property type="entry name" value="WH-like_DNA-bd_sf"/>
</dbReference>
<evidence type="ECO:0000256" key="4">
    <source>
        <dbReference type="ARBA" id="ARBA00023125"/>
    </source>
</evidence>
<evidence type="ECO:0000259" key="7">
    <source>
        <dbReference type="Pfam" id="PF04542"/>
    </source>
</evidence>
<dbReference type="PANTHER" id="PTHR43133">
    <property type="entry name" value="RNA POLYMERASE ECF-TYPE SIGMA FACTO"/>
    <property type="match status" value="1"/>
</dbReference>
<dbReference type="GO" id="GO:0006352">
    <property type="term" value="P:DNA-templated transcription initiation"/>
    <property type="evidence" value="ECO:0007669"/>
    <property type="project" value="InterPro"/>
</dbReference>
<dbReference type="Pfam" id="PF04542">
    <property type="entry name" value="Sigma70_r2"/>
    <property type="match status" value="1"/>
</dbReference>
<evidence type="ECO:0000256" key="3">
    <source>
        <dbReference type="ARBA" id="ARBA00023082"/>
    </source>
</evidence>
<evidence type="ECO:0000256" key="2">
    <source>
        <dbReference type="ARBA" id="ARBA00023015"/>
    </source>
</evidence>
<comment type="similarity">
    <text evidence="1 6">Belongs to the sigma-70 factor family. ECF subfamily.</text>
</comment>
<dbReference type="InterPro" id="IPR000838">
    <property type="entry name" value="RNA_pol_sigma70_ECF_CS"/>
</dbReference>
<feature type="domain" description="RNA polymerase sigma-70 region 2" evidence="7">
    <location>
        <begin position="30"/>
        <end position="95"/>
    </location>
</feature>
<evidence type="ECO:0000256" key="6">
    <source>
        <dbReference type="RuleBase" id="RU000716"/>
    </source>
</evidence>
<keyword evidence="3 6" id="KW-0731">Sigma factor</keyword>
<feature type="domain" description="RNA polymerase sigma factor 70 region 4 type 2" evidence="8">
    <location>
        <begin position="126"/>
        <end position="175"/>
    </location>
</feature>
<dbReference type="CDD" id="cd06171">
    <property type="entry name" value="Sigma70_r4"/>
    <property type="match status" value="1"/>
</dbReference>
<dbReference type="InterPro" id="IPR013325">
    <property type="entry name" value="RNA_pol_sigma_r2"/>
</dbReference>
<keyword evidence="4 6" id="KW-0238">DNA-binding</keyword>
<evidence type="ECO:0000313" key="9">
    <source>
        <dbReference type="EMBL" id="OYD14412.1"/>
    </source>
</evidence>
<gene>
    <name evidence="9" type="ORF">CH333_08010</name>
</gene>
<evidence type="ECO:0000313" key="10">
    <source>
        <dbReference type="Proteomes" id="UP000215215"/>
    </source>
</evidence>
<dbReference type="PROSITE" id="PS01063">
    <property type="entry name" value="SIGMA70_ECF"/>
    <property type="match status" value="1"/>
</dbReference>
<reference evidence="9 10" key="1">
    <citation type="submission" date="2017-07" db="EMBL/GenBank/DDBJ databases">
        <title>Recovery of genomes from metagenomes via a dereplication, aggregation, and scoring strategy.</title>
        <authorList>
            <person name="Sieber C.M."/>
            <person name="Probst A.J."/>
            <person name="Sharrar A."/>
            <person name="Thomas B.C."/>
            <person name="Hess M."/>
            <person name="Tringe S.G."/>
            <person name="Banfield J.F."/>
        </authorList>
    </citation>
    <scope>NUCLEOTIDE SEQUENCE [LARGE SCALE GENOMIC DNA]</scope>
    <source>
        <strain evidence="9">JGI_Cruoil_03_44_89</strain>
    </source>
</reference>
<dbReference type="NCBIfam" id="TIGR02937">
    <property type="entry name" value="sigma70-ECF"/>
    <property type="match status" value="1"/>
</dbReference>
<evidence type="ECO:0000256" key="1">
    <source>
        <dbReference type="ARBA" id="ARBA00010641"/>
    </source>
</evidence>
<dbReference type="PANTHER" id="PTHR43133:SF8">
    <property type="entry name" value="RNA POLYMERASE SIGMA FACTOR HI_1459-RELATED"/>
    <property type="match status" value="1"/>
</dbReference>
<dbReference type="InterPro" id="IPR014284">
    <property type="entry name" value="RNA_pol_sigma-70_dom"/>
</dbReference>
<dbReference type="Gene3D" id="1.10.10.10">
    <property type="entry name" value="Winged helix-like DNA-binding domain superfamily/Winged helix DNA-binding domain"/>
    <property type="match status" value="1"/>
</dbReference>
<dbReference type="GO" id="GO:0003677">
    <property type="term" value="F:DNA binding"/>
    <property type="evidence" value="ECO:0007669"/>
    <property type="project" value="UniProtKB-KW"/>
</dbReference>
<protein>
    <recommendedName>
        <fullName evidence="6">RNA polymerase sigma factor</fullName>
    </recommendedName>
</protein>
<evidence type="ECO:0000256" key="5">
    <source>
        <dbReference type="ARBA" id="ARBA00023163"/>
    </source>
</evidence>
<dbReference type="InterPro" id="IPR013324">
    <property type="entry name" value="RNA_pol_sigma_r3/r4-like"/>
</dbReference>
<dbReference type="InterPro" id="IPR039425">
    <property type="entry name" value="RNA_pol_sigma-70-like"/>
</dbReference>
<dbReference type="Gene3D" id="1.10.1740.10">
    <property type="match status" value="1"/>
</dbReference>
<organism evidence="9 10">
    <name type="scientific">candidate division WOR-3 bacterium JGI_Cruoil_03_44_89</name>
    <dbReference type="NCBI Taxonomy" id="1973748"/>
    <lineage>
        <taxon>Bacteria</taxon>
        <taxon>Bacteria division WOR-3</taxon>
    </lineage>
</organism>
<keyword evidence="5 6" id="KW-0804">Transcription</keyword>
<dbReference type="Pfam" id="PF08281">
    <property type="entry name" value="Sigma70_r4_2"/>
    <property type="match status" value="1"/>
</dbReference>
<dbReference type="Proteomes" id="UP000215215">
    <property type="component" value="Unassembled WGS sequence"/>
</dbReference>
<dbReference type="InterPro" id="IPR007627">
    <property type="entry name" value="RNA_pol_sigma70_r2"/>
</dbReference>
<dbReference type="GO" id="GO:0016987">
    <property type="term" value="F:sigma factor activity"/>
    <property type="evidence" value="ECO:0007669"/>
    <property type="project" value="UniProtKB-KW"/>
</dbReference>
<dbReference type="InterPro" id="IPR013249">
    <property type="entry name" value="RNA_pol_sigma70_r4_t2"/>
</dbReference>
<sequence>MKNIGDKEDRDKELIGKIVEGDEVAFEEIVKKYERRVWNTIYRYIGESDEVEDVAQEVFIKVWRHAKSFKGKSKFSTWLYRIVVNQCLNYRGRHKEKPASLDEIMEHGRTPDSLKVEIGDEEKPKIVRRAIDELPERQRIALVLSRFEGKSYREIAQIMGVSLSSVESLIFRARAILKKKLLPLRKKGEI</sequence>
<dbReference type="NCBIfam" id="TIGR02985">
    <property type="entry name" value="Sig70_bacteroi1"/>
    <property type="match status" value="1"/>
</dbReference>
<accession>A0A235BQC9</accession>
<name>A0A235BQC9_UNCW3</name>
<dbReference type="EMBL" id="NOZQ01000184">
    <property type="protein sequence ID" value="OYD14412.1"/>
    <property type="molecule type" value="Genomic_DNA"/>
</dbReference>
<dbReference type="SUPFAM" id="SSF88946">
    <property type="entry name" value="Sigma2 domain of RNA polymerase sigma factors"/>
    <property type="match status" value="1"/>
</dbReference>
<keyword evidence="2 6" id="KW-0805">Transcription regulation</keyword>
<evidence type="ECO:0000259" key="8">
    <source>
        <dbReference type="Pfam" id="PF08281"/>
    </source>
</evidence>
<dbReference type="AlphaFoldDB" id="A0A235BQC9"/>
<dbReference type="InterPro" id="IPR014327">
    <property type="entry name" value="RNA_pol_sigma70_bacteroid"/>
</dbReference>
<comment type="caution">
    <text evidence="9">The sequence shown here is derived from an EMBL/GenBank/DDBJ whole genome shotgun (WGS) entry which is preliminary data.</text>
</comment>